<reference evidence="1" key="2">
    <citation type="submission" date="2022-06" db="UniProtKB">
        <authorList>
            <consortium name="EnsemblMetazoa"/>
        </authorList>
    </citation>
    <scope>IDENTIFICATION</scope>
    <source>
        <strain evidence="1">PS312</strain>
    </source>
</reference>
<name>A0A2A6CMH9_PRIPA</name>
<accession>A0A8R1Z4E0</accession>
<dbReference type="Proteomes" id="UP000005239">
    <property type="component" value="Unassembled WGS sequence"/>
</dbReference>
<organism evidence="1 2">
    <name type="scientific">Pristionchus pacificus</name>
    <name type="common">Parasitic nematode worm</name>
    <dbReference type="NCBI Taxonomy" id="54126"/>
    <lineage>
        <taxon>Eukaryota</taxon>
        <taxon>Metazoa</taxon>
        <taxon>Ecdysozoa</taxon>
        <taxon>Nematoda</taxon>
        <taxon>Chromadorea</taxon>
        <taxon>Rhabditida</taxon>
        <taxon>Rhabditina</taxon>
        <taxon>Diplogasteromorpha</taxon>
        <taxon>Diplogasteroidea</taxon>
        <taxon>Neodiplogasteridae</taxon>
        <taxon>Pristionchus</taxon>
    </lineage>
</organism>
<keyword evidence="2" id="KW-1185">Reference proteome</keyword>
<accession>A0A2A6CMH9</accession>
<evidence type="ECO:0000313" key="1">
    <source>
        <dbReference type="EnsemblMetazoa" id="PPA45794.1"/>
    </source>
</evidence>
<protein>
    <submittedName>
        <fullName evidence="1">Uncharacterized protein</fullName>
    </submittedName>
</protein>
<proteinExistence type="predicted"/>
<reference evidence="2" key="1">
    <citation type="journal article" date="2008" name="Nat. Genet.">
        <title>The Pristionchus pacificus genome provides a unique perspective on nematode lifestyle and parasitism.</title>
        <authorList>
            <person name="Dieterich C."/>
            <person name="Clifton S.W."/>
            <person name="Schuster L.N."/>
            <person name="Chinwalla A."/>
            <person name="Delehaunty K."/>
            <person name="Dinkelacker I."/>
            <person name="Fulton L."/>
            <person name="Fulton R."/>
            <person name="Godfrey J."/>
            <person name="Minx P."/>
            <person name="Mitreva M."/>
            <person name="Roeseler W."/>
            <person name="Tian H."/>
            <person name="Witte H."/>
            <person name="Yang S.P."/>
            <person name="Wilson R.K."/>
            <person name="Sommer R.J."/>
        </authorList>
    </citation>
    <scope>NUCLEOTIDE SEQUENCE [LARGE SCALE GENOMIC DNA]</scope>
    <source>
        <strain evidence="2">PS312</strain>
    </source>
</reference>
<gene>
    <name evidence="1" type="primary">WBGene00284163</name>
</gene>
<evidence type="ECO:0000313" key="2">
    <source>
        <dbReference type="Proteomes" id="UP000005239"/>
    </source>
</evidence>
<dbReference type="AlphaFoldDB" id="A0A2A6CMH9"/>
<dbReference type="EnsemblMetazoa" id="PPA45794.1">
    <property type="protein sequence ID" value="PPA45794.1"/>
    <property type="gene ID" value="WBGene00284163"/>
</dbReference>
<sequence>MIMECTGPRTEVVDDDLSRFGDHSNGEMEYGRLRVVETVRSVWRPIAHRQPFVRDLFGPFSSQHNHT</sequence>